<dbReference type="RefSeq" id="WP_166033100.1">
    <property type="nucleotide sequence ID" value="NZ_CP048877.1"/>
</dbReference>
<dbReference type="SMART" id="SM00960">
    <property type="entry name" value="Robl_LC7"/>
    <property type="match status" value="1"/>
</dbReference>
<evidence type="ECO:0000313" key="2">
    <source>
        <dbReference type="Proteomes" id="UP000502179"/>
    </source>
</evidence>
<proteinExistence type="predicted"/>
<dbReference type="Gene3D" id="3.30.450.30">
    <property type="entry name" value="Dynein light chain 2a, cytoplasmic"/>
    <property type="match status" value="1"/>
</dbReference>
<evidence type="ECO:0000313" key="1">
    <source>
        <dbReference type="EMBL" id="QIJ72882.1"/>
    </source>
</evidence>
<dbReference type="GO" id="GO:0032008">
    <property type="term" value="P:positive regulation of TOR signaling"/>
    <property type="evidence" value="ECO:0007669"/>
    <property type="project" value="InterPro"/>
</dbReference>
<organism evidence="1 2">
    <name type="scientific">Thermosulfuriphilus ammonigenes</name>
    <dbReference type="NCBI Taxonomy" id="1936021"/>
    <lineage>
        <taxon>Bacteria</taxon>
        <taxon>Pseudomonadati</taxon>
        <taxon>Thermodesulfobacteriota</taxon>
        <taxon>Thermodesulfobacteria</taxon>
        <taxon>Thermodesulfobacteriales</taxon>
        <taxon>Thermodesulfobacteriaceae</taxon>
        <taxon>Thermosulfuriphilus</taxon>
    </lineage>
</organism>
<dbReference type="EMBL" id="CP048877">
    <property type="protein sequence ID" value="QIJ72882.1"/>
    <property type="molecule type" value="Genomic_DNA"/>
</dbReference>
<sequence>MADFILTPERINQTRALFEEALISTGVHMALLIDDAGNIIVDSGDNRGLDTVSLAALAAANFGATCEIARMIGEEDFTLLFHKGKKESVHFSKIGPHLILVLIFGDDISLGVVRLRAAQVAQQVAQIFDMDGKGNGTN</sequence>
<dbReference type="AlphaFoldDB" id="A0A6G7PYZ5"/>
<dbReference type="InterPro" id="IPR037587">
    <property type="entry name" value="LAMTOR2-like"/>
</dbReference>
<name>A0A6G7PYZ5_9BACT</name>
<keyword evidence="2" id="KW-1185">Reference proteome</keyword>
<dbReference type="KEGG" id="tav:G4V39_07725"/>
<dbReference type="GO" id="GO:0060090">
    <property type="term" value="F:molecular adaptor activity"/>
    <property type="evidence" value="ECO:0007669"/>
    <property type="project" value="InterPro"/>
</dbReference>
<accession>A0A6G7PYZ5</accession>
<dbReference type="SUPFAM" id="SSF103196">
    <property type="entry name" value="Roadblock/LC7 domain"/>
    <property type="match status" value="1"/>
</dbReference>
<dbReference type="GO" id="GO:0005085">
    <property type="term" value="F:guanyl-nucleotide exchange factor activity"/>
    <property type="evidence" value="ECO:0007669"/>
    <property type="project" value="InterPro"/>
</dbReference>
<protein>
    <submittedName>
        <fullName evidence="1">Roadblock/LC7 domain-containing protein</fullName>
    </submittedName>
</protein>
<reference evidence="1 2" key="1">
    <citation type="submission" date="2020-02" db="EMBL/GenBank/DDBJ databases">
        <title>Genome analysis of Thermosulfuriphilus ammonigenes ST65T, an anaerobic thermophilic chemolithoautotrophic bacterium isolated from a deep-sea hydrothermal vent.</title>
        <authorList>
            <person name="Slobodkina G."/>
            <person name="Allioux M."/>
            <person name="Merkel A."/>
            <person name="Alain K."/>
            <person name="Jebbar M."/>
            <person name="Slobodkin A."/>
        </authorList>
    </citation>
    <scope>NUCLEOTIDE SEQUENCE [LARGE SCALE GENOMIC DNA]</scope>
    <source>
        <strain evidence="1 2">ST65</strain>
    </source>
</reference>
<dbReference type="PANTHER" id="PTHR13323">
    <property type="entry name" value="LATE ENDOSOMAL/LYSOSOMAL MP1 INTERACTING PROTEIN"/>
    <property type="match status" value="1"/>
</dbReference>
<dbReference type="Proteomes" id="UP000502179">
    <property type="component" value="Chromosome"/>
</dbReference>
<gene>
    <name evidence="1" type="ORF">G4V39_07725</name>
</gene>
<dbReference type="Pfam" id="PF03259">
    <property type="entry name" value="Robl_LC7"/>
    <property type="match status" value="1"/>
</dbReference>
<dbReference type="InterPro" id="IPR004942">
    <property type="entry name" value="Roadblock/LAMTOR2_dom"/>
</dbReference>